<name>A0A382Y4T1_9ZZZZ</name>
<organism evidence="1">
    <name type="scientific">marine metagenome</name>
    <dbReference type="NCBI Taxonomy" id="408172"/>
    <lineage>
        <taxon>unclassified sequences</taxon>
        <taxon>metagenomes</taxon>
        <taxon>ecological metagenomes</taxon>
    </lineage>
</organism>
<dbReference type="EMBL" id="UINC01172901">
    <property type="protein sequence ID" value="SVD78214.1"/>
    <property type="molecule type" value="Genomic_DNA"/>
</dbReference>
<protein>
    <recommendedName>
        <fullName evidence="2">TonB-dependent receptor-like beta-barrel domain-containing protein</fullName>
    </recommendedName>
</protein>
<reference evidence="1" key="1">
    <citation type="submission" date="2018-05" db="EMBL/GenBank/DDBJ databases">
        <authorList>
            <person name="Lanie J.A."/>
            <person name="Ng W.-L."/>
            <person name="Kazmierczak K.M."/>
            <person name="Andrzejewski T.M."/>
            <person name="Davidsen T.M."/>
            <person name="Wayne K.J."/>
            <person name="Tettelin H."/>
            <person name="Glass J.I."/>
            <person name="Rusch D."/>
            <person name="Podicherti R."/>
            <person name="Tsui H.-C.T."/>
            <person name="Winkler M.E."/>
        </authorList>
    </citation>
    <scope>NUCLEOTIDE SEQUENCE</scope>
</reference>
<proteinExistence type="predicted"/>
<evidence type="ECO:0008006" key="2">
    <source>
        <dbReference type="Google" id="ProtNLM"/>
    </source>
</evidence>
<dbReference type="AlphaFoldDB" id="A0A382Y4T1"/>
<feature type="non-terminal residue" evidence="1">
    <location>
        <position position="1"/>
    </location>
</feature>
<evidence type="ECO:0000313" key="1">
    <source>
        <dbReference type="EMBL" id="SVD78214.1"/>
    </source>
</evidence>
<gene>
    <name evidence="1" type="ORF">METZ01_LOCUS431068</name>
</gene>
<accession>A0A382Y4T1</accession>
<feature type="non-terminal residue" evidence="1">
    <location>
        <position position="266"/>
    </location>
</feature>
<sequence>FYSRRIGLQDGQQVPIVAGGRMTGKIGAFDLGLVGIRSDDKPDVGAESTDFTVLRLARNIFSRSSVGMIYQNRSRSLVGEGANQAWGMDGVFAFNDETTFRTYYAETQTSGLNGLDASYQGAFGYNADEWGLNLNHLVVGDDFNPEIGFLRRKGFRQSAAVARFSPRTESISGIRQITFQPNVQYLENEQAGFVESRQRGGNFSIEFENSDQLGFTYTDSYENLVNDEGISGAIMAAGRYSFQDVQASYIMGPNSPLLGRISARRG</sequence>